<keyword evidence="3" id="KW-1185">Reference proteome</keyword>
<evidence type="ECO:0000256" key="1">
    <source>
        <dbReference type="SAM" id="SignalP"/>
    </source>
</evidence>
<name>A0AAN6JLB4_9BASI</name>
<sequence length="223" mass="24059">MIFTTLAPLVTLGLATLSAAAPSANGIKCKSFINGQLIAYQPDDYVTKITTGFFKGVTDSQDRKILTLEGNGRSPAPVGFVFHVCSSKYMHSGEQGSKAAIQYYGIVTPANHQDRCLQAATVRKASGPTHIVSGPCNYKDTIDVQLPQWWVLTVQGKNKYLALDGVPAKPVKGVKYGSYSVKRVQSKNTAKELYGHATFLELDWTPKYNGTGMVLGLGDPVQA</sequence>
<feature type="signal peptide" evidence="1">
    <location>
        <begin position="1"/>
        <end position="26"/>
    </location>
</feature>
<dbReference type="Proteomes" id="UP001176521">
    <property type="component" value="Unassembled WGS sequence"/>
</dbReference>
<accession>A0AAN6JLB4</accession>
<reference evidence="2" key="1">
    <citation type="journal article" date="2023" name="PhytoFront">
        <title>Draft Genome Resources of Seven Strains of Tilletia horrida, Causal Agent of Kernel Smut of Rice.</title>
        <authorList>
            <person name="Khanal S."/>
            <person name="Antony Babu S."/>
            <person name="Zhou X.G."/>
        </authorList>
    </citation>
    <scope>NUCLEOTIDE SEQUENCE</scope>
    <source>
        <strain evidence="2">TX3</strain>
    </source>
</reference>
<comment type="caution">
    <text evidence="2">The sequence shown here is derived from an EMBL/GenBank/DDBJ whole genome shotgun (WGS) entry which is preliminary data.</text>
</comment>
<evidence type="ECO:0000313" key="2">
    <source>
        <dbReference type="EMBL" id="KAK0532330.1"/>
    </source>
</evidence>
<evidence type="ECO:0000313" key="3">
    <source>
        <dbReference type="Proteomes" id="UP001176521"/>
    </source>
</evidence>
<feature type="chain" id="PRO_5042957700" evidence="1">
    <location>
        <begin position="27"/>
        <end position="223"/>
    </location>
</feature>
<dbReference type="AlphaFoldDB" id="A0AAN6JLB4"/>
<proteinExistence type="predicted"/>
<keyword evidence="1" id="KW-0732">Signal</keyword>
<organism evidence="2 3">
    <name type="scientific">Tilletia horrida</name>
    <dbReference type="NCBI Taxonomy" id="155126"/>
    <lineage>
        <taxon>Eukaryota</taxon>
        <taxon>Fungi</taxon>
        <taxon>Dikarya</taxon>
        <taxon>Basidiomycota</taxon>
        <taxon>Ustilaginomycotina</taxon>
        <taxon>Exobasidiomycetes</taxon>
        <taxon>Tilletiales</taxon>
        <taxon>Tilletiaceae</taxon>
        <taxon>Tilletia</taxon>
    </lineage>
</organism>
<gene>
    <name evidence="2" type="ORF">OC842_003331</name>
</gene>
<dbReference type="EMBL" id="JAPDMQ010000163">
    <property type="protein sequence ID" value="KAK0532330.1"/>
    <property type="molecule type" value="Genomic_DNA"/>
</dbReference>
<protein>
    <submittedName>
        <fullName evidence="2">Uncharacterized protein</fullName>
    </submittedName>
</protein>